<evidence type="ECO:0000256" key="3">
    <source>
        <dbReference type="ARBA" id="ARBA00022801"/>
    </source>
</evidence>
<dbReference type="GO" id="GO:0016787">
    <property type="term" value="F:hydrolase activity"/>
    <property type="evidence" value="ECO:0007669"/>
    <property type="project" value="UniProtKB-KW"/>
</dbReference>
<keyword evidence="2" id="KW-0540">Nuclease</keyword>
<reference evidence="4 5" key="1">
    <citation type="journal article" date="2014" name="BMC Genomics">
        <title>Comparison of environmental and isolate Sulfobacillus genomes reveals diverse carbon, sulfur, nitrogen, and hydrogen metabolisms.</title>
        <authorList>
            <person name="Justice N.B."/>
            <person name="Norman A."/>
            <person name="Brown C.T."/>
            <person name="Singh A."/>
            <person name="Thomas B.C."/>
            <person name="Banfield J.F."/>
        </authorList>
    </citation>
    <scope>NUCLEOTIDE SEQUENCE [LARGE SCALE GENOMIC DNA]</scope>
    <source>
        <strain evidence="4">AMDSBA4</strain>
    </source>
</reference>
<accession>A0A2T2XH99</accession>
<comment type="caution">
    <text evidence="4">The sequence shown here is derived from an EMBL/GenBank/DDBJ whole genome shotgun (WGS) entry which is preliminary data.</text>
</comment>
<dbReference type="GO" id="GO:0004540">
    <property type="term" value="F:RNA nuclease activity"/>
    <property type="evidence" value="ECO:0007669"/>
    <property type="project" value="InterPro"/>
</dbReference>
<evidence type="ECO:0000313" key="4">
    <source>
        <dbReference type="EMBL" id="PSR33873.1"/>
    </source>
</evidence>
<gene>
    <name evidence="4" type="ORF">C7B46_07725</name>
</gene>
<organism evidence="4 5">
    <name type="scientific">Sulfobacillus benefaciens</name>
    <dbReference type="NCBI Taxonomy" id="453960"/>
    <lineage>
        <taxon>Bacteria</taxon>
        <taxon>Bacillati</taxon>
        <taxon>Bacillota</taxon>
        <taxon>Clostridia</taxon>
        <taxon>Eubacteriales</taxon>
        <taxon>Clostridiales Family XVII. Incertae Sedis</taxon>
        <taxon>Sulfobacillus</taxon>
    </lineage>
</organism>
<dbReference type="EMBL" id="PXYW01000015">
    <property type="protein sequence ID" value="PSR33873.1"/>
    <property type="molecule type" value="Genomic_DNA"/>
</dbReference>
<sequence length="49" mass="5364">MKSMCNVLIHGNDEVDIQIVWMTAAEDIPRIHAALQKLLSDVADASRGS</sequence>
<keyword evidence="3" id="KW-0378">Hydrolase</keyword>
<keyword evidence="1" id="KW-1277">Toxin-antitoxin system</keyword>
<protein>
    <recommendedName>
        <fullName evidence="6">DUF86 domain-containing protein</fullName>
    </recommendedName>
</protein>
<evidence type="ECO:0000256" key="1">
    <source>
        <dbReference type="ARBA" id="ARBA00022649"/>
    </source>
</evidence>
<name>A0A2T2XH99_9FIRM</name>
<evidence type="ECO:0000256" key="2">
    <source>
        <dbReference type="ARBA" id="ARBA00022722"/>
    </source>
</evidence>
<dbReference type="InterPro" id="IPR008201">
    <property type="entry name" value="HepT-like"/>
</dbReference>
<proteinExistence type="predicted"/>
<dbReference type="AlphaFoldDB" id="A0A2T2XH99"/>
<dbReference type="Proteomes" id="UP000242972">
    <property type="component" value="Unassembled WGS sequence"/>
</dbReference>
<evidence type="ECO:0008006" key="6">
    <source>
        <dbReference type="Google" id="ProtNLM"/>
    </source>
</evidence>
<dbReference type="Pfam" id="PF01934">
    <property type="entry name" value="HepT-like"/>
    <property type="match status" value="1"/>
</dbReference>
<dbReference type="GO" id="GO:0110001">
    <property type="term" value="C:toxin-antitoxin complex"/>
    <property type="evidence" value="ECO:0007669"/>
    <property type="project" value="InterPro"/>
</dbReference>
<evidence type="ECO:0000313" key="5">
    <source>
        <dbReference type="Proteomes" id="UP000242972"/>
    </source>
</evidence>